<dbReference type="SUPFAM" id="SSF52540">
    <property type="entry name" value="P-loop containing nucleoside triphosphate hydrolases"/>
    <property type="match status" value="1"/>
</dbReference>
<dbReference type="AlphaFoldDB" id="A0A9P5ALT5"/>
<name>A0A9P5ALT5_9HYPO</name>
<gene>
    <name evidence="2" type="ORF">FBEOM_5092</name>
</gene>
<sequence length="364" mass="41965">MFERKPFNYGDLDLIYKHGQVGVTKASVTIVFDNRDKKQSPVGFKEYTAISVTRQIGLGSTSKYLINGHRAQQQTVHNLFQSVQLNINNPNFLIMQGKITKVLNMKLMEILAMIEEAAGTRMFADRRDKAVRAMARKEIKLQELQELLEDEIEPKLKKLRKREPSWNFNISKTISRDWPASVELECTKKQRQSLQDSVERLRCEVGHLEDNTQPVRLQRDKKLSKCGKGRGLEEIVKKHVNELMRLDTVSELKNLDLNEERAKESAARKTVIELEAAFNDKTFLFDSAKATYDKAKENLTKQIQSVELREELLQTLQAGVTSRISSENSYQAQLRDAKRRATTATMEQEQANLKIEHLPSRVYR</sequence>
<keyword evidence="1" id="KW-0175">Coiled coil</keyword>
<dbReference type="EMBL" id="PVQB02000207">
    <property type="protein sequence ID" value="KAF4340981.1"/>
    <property type="molecule type" value="Genomic_DNA"/>
</dbReference>
<dbReference type="InterPro" id="IPR027417">
    <property type="entry name" value="P-loop_NTPase"/>
</dbReference>
<evidence type="ECO:0000256" key="1">
    <source>
        <dbReference type="SAM" id="Coils"/>
    </source>
</evidence>
<evidence type="ECO:0000313" key="2">
    <source>
        <dbReference type="EMBL" id="KAF4340981.1"/>
    </source>
</evidence>
<feature type="coiled-coil region" evidence="1">
    <location>
        <begin position="184"/>
        <end position="211"/>
    </location>
</feature>
<dbReference type="Proteomes" id="UP000730481">
    <property type="component" value="Unassembled WGS sequence"/>
</dbReference>
<reference evidence="2" key="1">
    <citation type="journal article" date="2017" name="Mycologia">
        <title>Fusarium algeriense, sp. nov., a novel toxigenic crown rot pathogen of durum wheat from Algeria is nested in the Fusarium burgessii species complex.</title>
        <authorList>
            <person name="Laraba I."/>
            <person name="Keddad A."/>
            <person name="Boureghda H."/>
            <person name="Abdallah N."/>
            <person name="Vaughan M.M."/>
            <person name="Proctor R.H."/>
            <person name="Busman M."/>
            <person name="O'Donnell K."/>
        </authorList>
    </citation>
    <scope>NUCLEOTIDE SEQUENCE</scope>
    <source>
        <strain evidence="2">NRRL 25174</strain>
    </source>
</reference>
<dbReference type="Gene3D" id="3.40.50.300">
    <property type="entry name" value="P-loop containing nucleotide triphosphate hydrolases"/>
    <property type="match status" value="1"/>
</dbReference>
<keyword evidence="3" id="KW-1185">Reference proteome</keyword>
<dbReference type="OrthoDB" id="10255539at2759"/>
<reference evidence="2" key="2">
    <citation type="submission" date="2020-02" db="EMBL/GenBank/DDBJ databases">
        <title>Identification and distribution of gene clusters putatively required for synthesis of sphingolipid metabolism inhibitors in phylogenetically diverse species of the filamentous fungus Fusarium.</title>
        <authorList>
            <person name="Kim H.-S."/>
            <person name="Busman M."/>
            <person name="Brown D.W."/>
            <person name="Divon H."/>
            <person name="Uhlig S."/>
            <person name="Proctor R.H."/>
        </authorList>
    </citation>
    <scope>NUCLEOTIDE SEQUENCE</scope>
    <source>
        <strain evidence="2">NRRL 25174</strain>
    </source>
</reference>
<organism evidence="2 3">
    <name type="scientific">Fusarium beomiforme</name>
    <dbReference type="NCBI Taxonomy" id="44412"/>
    <lineage>
        <taxon>Eukaryota</taxon>
        <taxon>Fungi</taxon>
        <taxon>Dikarya</taxon>
        <taxon>Ascomycota</taxon>
        <taxon>Pezizomycotina</taxon>
        <taxon>Sordariomycetes</taxon>
        <taxon>Hypocreomycetidae</taxon>
        <taxon>Hypocreales</taxon>
        <taxon>Nectriaceae</taxon>
        <taxon>Fusarium</taxon>
        <taxon>Fusarium burgessii species complex</taxon>
    </lineage>
</organism>
<accession>A0A9P5ALT5</accession>
<evidence type="ECO:0000313" key="3">
    <source>
        <dbReference type="Proteomes" id="UP000730481"/>
    </source>
</evidence>
<feature type="coiled-coil region" evidence="1">
    <location>
        <begin position="289"/>
        <end position="316"/>
    </location>
</feature>
<dbReference type="PANTHER" id="PTHR43977">
    <property type="entry name" value="STRUCTURAL MAINTENANCE OF CHROMOSOMES PROTEIN 3"/>
    <property type="match status" value="1"/>
</dbReference>
<comment type="caution">
    <text evidence="2">The sequence shown here is derived from an EMBL/GenBank/DDBJ whole genome shotgun (WGS) entry which is preliminary data.</text>
</comment>
<protein>
    <submittedName>
        <fullName evidence="2">Structural maintenance-chromosome 2</fullName>
    </submittedName>
</protein>
<proteinExistence type="predicted"/>